<evidence type="ECO:0000313" key="12">
    <source>
        <dbReference type="EMBL" id="SMN17757.1"/>
    </source>
</evidence>
<feature type="transmembrane region" description="Helical" evidence="8">
    <location>
        <begin position="368"/>
        <end position="395"/>
    </location>
</feature>
<dbReference type="OrthoDB" id="19932at2759"/>
<gene>
    <name evidence="12" type="ORF">KASA_0Q01067G</name>
</gene>
<feature type="compositionally biased region" description="Acidic residues" evidence="7">
    <location>
        <begin position="534"/>
        <end position="543"/>
    </location>
</feature>
<dbReference type="Proteomes" id="UP000196158">
    <property type="component" value="Unassembled WGS sequence"/>
</dbReference>
<evidence type="ECO:0000259" key="10">
    <source>
        <dbReference type="Pfam" id="PF06814"/>
    </source>
</evidence>
<dbReference type="InterPro" id="IPR053937">
    <property type="entry name" value="GOST_TM"/>
</dbReference>
<sequence length="552" mass="63305">MFYNHVSFKVVTLLLLSFTNLVLGNRETINENNYEICAGMYSKEDWGGKVDPFISFNLKEINEGGDVIVAIYDFQDFEHLGVDLSDGEHYYLCNDYAIRLGLCTEDHEGEFIITDTVYDPFSGSNRTLVNPIMTFSQNELGLHDTKYPISSTGYYCVSAFQSDSNVKFKAVINFRNAYGHLSGAEVNNLPLYGLLAICYVVAMALYSFAFWKHKHELLPLQKYLLAFYMFLTIETIFVWAYYDLKNEKGNTAGIKIYSVFLSILSAGKVTFSFFLLLIIALGYGVVYPKLNKTLMRRCQFYTAFSFCLCCAFLIQSYFQDPENPSALVFISFAPTALSMFVFYFMIIRSMSNTVNYLKEQRQVVKLNMYKRLLVVIYVSLAIMMAGFVISSIIFASMNTLDMIEKYWRSRFFFTNFWPTLVYFTVFVIVSFIWRPTDTSYMLAVSQQLPTDPENVADFDLSDLQSLGDNLDDEFDADHDRDNLSIITDDDNDIASTQGHHSNDNTVESSNNDQLPQLSQSNKDTNRLELTMSEENLEDDEQDDNPANKRTIL</sequence>
<dbReference type="GO" id="GO:0005794">
    <property type="term" value="C:Golgi apparatus"/>
    <property type="evidence" value="ECO:0007669"/>
    <property type="project" value="TreeGrafter"/>
</dbReference>
<keyword evidence="3 8" id="KW-0812">Transmembrane</keyword>
<keyword evidence="13" id="KW-1185">Reference proteome</keyword>
<dbReference type="InterPro" id="IPR053938">
    <property type="entry name" value="PTM1-like_N"/>
</dbReference>
<dbReference type="Pfam" id="PF06814">
    <property type="entry name" value="GOST_TM"/>
    <property type="match status" value="1"/>
</dbReference>
<evidence type="ECO:0000256" key="1">
    <source>
        <dbReference type="ARBA" id="ARBA00004141"/>
    </source>
</evidence>
<dbReference type="STRING" id="1789683.A0A1X7QWF2"/>
<feature type="transmembrane region" description="Helical" evidence="8">
    <location>
        <begin position="298"/>
        <end position="318"/>
    </location>
</feature>
<feature type="transmembrane region" description="Helical" evidence="8">
    <location>
        <begin position="254"/>
        <end position="286"/>
    </location>
</feature>
<dbReference type="GO" id="GO:0016020">
    <property type="term" value="C:membrane"/>
    <property type="evidence" value="ECO:0007669"/>
    <property type="project" value="UniProtKB-SubCell"/>
</dbReference>
<evidence type="ECO:0008006" key="14">
    <source>
        <dbReference type="Google" id="ProtNLM"/>
    </source>
</evidence>
<evidence type="ECO:0000259" key="11">
    <source>
        <dbReference type="Pfam" id="PF21902"/>
    </source>
</evidence>
<dbReference type="AlphaFoldDB" id="A0A1X7QWF2"/>
<dbReference type="GO" id="GO:0005829">
    <property type="term" value="C:cytosol"/>
    <property type="evidence" value="ECO:0007669"/>
    <property type="project" value="GOC"/>
</dbReference>
<evidence type="ECO:0000256" key="4">
    <source>
        <dbReference type="ARBA" id="ARBA00022729"/>
    </source>
</evidence>
<feature type="transmembrane region" description="Helical" evidence="8">
    <location>
        <begin position="415"/>
        <end position="433"/>
    </location>
</feature>
<reference evidence="12 13" key="1">
    <citation type="submission" date="2017-04" db="EMBL/GenBank/DDBJ databases">
        <authorList>
            <person name="Afonso C.L."/>
            <person name="Miller P.J."/>
            <person name="Scott M.A."/>
            <person name="Spackman E."/>
            <person name="Goraichik I."/>
            <person name="Dimitrov K.M."/>
            <person name="Suarez D.L."/>
            <person name="Swayne D.E."/>
        </authorList>
    </citation>
    <scope>NUCLEOTIDE SEQUENCE [LARGE SCALE GENOMIC DNA]</scope>
</reference>
<evidence type="ECO:0000256" key="7">
    <source>
        <dbReference type="SAM" id="MobiDB-lite"/>
    </source>
</evidence>
<evidence type="ECO:0000256" key="8">
    <source>
        <dbReference type="SAM" id="Phobius"/>
    </source>
</evidence>
<feature type="transmembrane region" description="Helical" evidence="8">
    <location>
        <begin position="191"/>
        <end position="211"/>
    </location>
</feature>
<comment type="subcellular location">
    <subcellularLocation>
        <location evidence="1">Membrane</location>
        <topology evidence="1">Multi-pass membrane protein</topology>
    </subcellularLocation>
</comment>
<feature type="transmembrane region" description="Helical" evidence="8">
    <location>
        <begin position="324"/>
        <end position="347"/>
    </location>
</feature>
<feature type="domain" description="PTM1-like N-terminal" evidence="11">
    <location>
        <begin position="34"/>
        <end position="176"/>
    </location>
</feature>
<dbReference type="Pfam" id="PF21902">
    <property type="entry name" value="PTM1-like_N"/>
    <property type="match status" value="1"/>
</dbReference>
<dbReference type="GO" id="GO:0042147">
    <property type="term" value="P:retrograde transport, endosome to Golgi"/>
    <property type="evidence" value="ECO:0007669"/>
    <property type="project" value="TreeGrafter"/>
</dbReference>
<dbReference type="PANTHER" id="PTHR21229:SF1">
    <property type="entry name" value="GH17801P"/>
    <property type="match status" value="1"/>
</dbReference>
<protein>
    <recommendedName>
        <fullName evidence="14">Membrane protein PTM1</fullName>
    </recommendedName>
</protein>
<evidence type="ECO:0000256" key="6">
    <source>
        <dbReference type="ARBA" id="ARBA00023136"/>
    </source>
</evidence>
<evidence type="ECO:0000256" key="9">
    <source>
        <dbReference type="SAM" id="SignalP"/>
    </source>
</evidence>
<feature type="transmembrane region" description="Helical" evidence="8">
    <location>
        <begin position="223"/>
        <end position="242"/>
    </location>
</feature>
<accession>A0A1X7QWF2</accession>
<evidence type="ECO:0000256" key="2">
    <source>
        <dbReference type="ARBA" id="ARBA00007883"/>
    </source>
</evidence>
<evidence type="ECO:0000256" key="3">
    <source>
        <dbReference type="ARBA" id="ARBA00022692"/>
    </source>
</evidence>
<feature type="region of interest" description="Disordered" evidence="7">
    <location>
        <begin position="485"/>
        <end position="552"/>
    </location>
</feature>
<feature type="compositionally biased region" description="Polar residues" evidence="7">
    <location>
        <begin position="493"/>
        <end position="522"/>
    </location>
</feature>
<keyword evidence="6 8" id="KW-0472">Membrane</keyword>
<feature type="domain" description="GOST seven transmembrane" evidence="10">
    <location>
        <begin position="188"/>
        <end position="439"/>
    </location>
</feature>
<evidence type="ECO:0000256" key="5">
    <source>
        <dbReference type="ARBA" id="ARBA00022989"/>
    </source>
</evidence>
<keyword evidence="4 9" id="KW-0732">Signal</keyword>
<dbReference type="EMBL" id="FXLY01000002">
    <property type="protein sequence ID" value="SMN17757.1"/>
    <property type="molecule type" value="Genomic_DNA"/>
</dbReference>
<dbReference type="InterPro" id="IPR009637">
    <property type="entry name" value="GPR107/GPR108-like"/>
</dbReference>
<keyword evidence="5 8" id="KW-1133">Transmembrane helix</keyword>
<comment type="similarity">
    <text evidence="2">Belongs to the LU7TM family.</text>
</comment>
<feature type="chain" id="PRO_5013253917" description="Membrane protein PTM1" evidence="9">
    <location>
        <begin position="25"/>
        <end position="552"/>
    </location>
</feature>
<organism evidence="12 13">
    <name type="scientific">Maudiozyma saulgeensis</name>
    <dbReference type="NCBI Taxonomy" id="1789683"/>
    <lineage>
        <taxon>Eukaryota</taxon>
        <taxon>Fungi</taxon>
        <taxon>Dikarya</taxon>
        <taxon>Ascomycota</taxon>
        <taxon>Saccharomycotina</taxon>
        <taxon>Saccharomycetes</taxon>
        <taxon>Saccharomycetales</taxon>
        <taxon>Saccharomycetaceae</taxon>
        <taxon>Maudiozyma</taxon>
    </lineage>
</organism>
<proteinExistence type="inferred from homology"/>
<feature type="signal peptide" evidence="9">
    <location>
        <begin position="1"/>
        <end position="24"/>
    </location>
</feature>
<evidence type="ECO:0000313" key="13">
    <source>
        <dbReference type="Proteomes" id="UP000196158"/>
    </source>
</evidence>
<dbReference type="PANTHER" id="PTHR21229">
    <property type="entry name" value="LUNG SEVEN TRANSMEMBRANE RECEPTOR"/>
    <property type="match status" value="1"/>
</dbReference>
<name>A0A1X7QWF2_9SACH</name>